<evidence type="ECO:0000256" key="4">
    <source>
        <dbReference type="SAM" id="MobiDB-lite"/>
    </source>
</evidence>
<feature type="region of interest" description="Disordered" evidence="4">
    <location>
        <begin position="412"/>
        <end position="438"/>
    </location>
</feature>
<gene>
    <name evidence="6" type="ORF">M409DRAFT_62805</name>
</gene>
<proteinExistence type="predicted"/>
<dbReference type="Pfam" id="PF13426">
    <property type="entry name" value="PAS_9"/>
    <property type="match status" value="1"/>
</dbReference>
<feature type="compositionally biased region" description="Polar residues" evidence="4">
    <location>
        <begin position="412"/>
        <end position="434"/>
    </location>
</feature>
<keyword evidence="7" id="KW-1185">Reference proteome</keyword>
<feature type="compositionally biased region" description="Basic and acidic residues" evidence="4">
    <location>
        <begin position="619"/>
        <end position="632"/>
    </location>
</feature>
<feature type="domain" description="PAC" evidence="5">
    <location>
        <begin position="311"/>
        <end position="364"/>
    </location>
</feature>
<evidence type="ECO:0000256" key="3">
    <source>
        <dbReference type="ARBA" id="ARBA00022991"/>
    </source>
</evidence>
<evidence type="ECO:0000313" key="7">
    <source>
        <dbReference type="Proteomes" id="UP000799537"/>
    </source>
</evidence>
<dbReference type="GeneID" id="54568591"/>
<dbReference type="PROSITE" id="PS50113">
    <property type="entry name" value="PAC"/>
    <property type="match status" value="1"/>
</dbReference>
<organism evidence="6 7">
    <name type="scientific">Zasmidium cellare ATCC 36951</name>
    <dbReference type="NCBI Taxonomy" id="1080233"/>
    <lineage>
        <taxon>Eukaryota</taxon>
        <taxon>Fungi</taxon>
        <taxon>Dikarya</taxon>
        <taxon>Ascomycota</taxon>
        <taxon>Pezizomycotina</taxon>
        <taxon>Dothideomycetes</taxon>
        <taxon>Dothideomycetidae</taxon>
        <taxon>Mycosphaerellales</taxon>
        <taxon>Mycosphaerellaceae</taxon>
        <taxon>Zasmidium</taxon>
    </lineage>
</organism>
<feature type="region of interest" description="Disordered" evidence="4">
    <location>
        <begin position="603"/>
        <end position="632"/>
    </location>
</feature>
<protein>
    <recommendedName>
        <fullName evidence="5">PAC domain-containing protein</fullName>
    </recommendedName>
</protein>
<evidence type="ECO:0000313" key="6">
    <source>
        <dbReference type="EMBL" id="KAF2173240.1"/>
    </source>
</evidence>
<evidence type="ECO:0000259" key="5">
    <source>
        <dbReference type="PROSITE" id="PS50113"/>
    </source>
</evidence>
<dbReference type="SUPFAM" id="SSF55785">
    <property type="entry name" value="PYP-like sensor domain (PAS domain)"/>
    <property type="match status" value="1"/>
</dbReference>
<name>A0A6A6D4F2_ZASCE</name>
<evidence type="ECO:0000256" key="2">
    <source>
        <dbReference type="ARBA" id="ARBA00022643"/>
    </source>
</evidence>
<sequence length="632" mass="70099">MSSLRVVNVSPELKSSLTETPLSPLDDVLASPLSTPLEINHNDPFSSHFEEHMSPIASPAPPSVFDIPEEQEQHDETHTESTTALDSGRDSDDQDSYNLKPPLPPTIQQNQNGLESLAARFFSAEHLDVILQDHSLALRFTRFLDQYRPQHTDTLKQYAQARKAIAAVEYANAIARQLQPRSGHKPLGAATLDQQFEARSKQTVEALVEEALPAYLTHRLVSLVTDTLVKEITGNSAPIMTELIPSLAEVYCISDPSIPDNPIVYASEEFYNLSQYSKEYVIGRNCRFLQGPKSSHSAVRRLIETLSQGEECCETILNYRRDGTPFMNLLMIAPMYDNKGTVRYFLGAQIDVSSLIEDGRGLESFAQLLSQDRSSARFSLLAHKDPRTALTDLGQLLTEEETDLFKNLAQRTTTLSHPPASIRSSSTRPPNSRGRNSRLVLGMDDLTKDPPLWPAASLGPSGRLPGVYQNYLLVRPYPSLRITFTSPTLRIPGLLQTKLLDRIGGPSTVREGLQDALARGTTGVTAKVTWLTSMNEGEGKPRWLHCTPLFGVDDRVGVWMVVMVENEQVTGGLNRGGDGNGGNGRLSGVNRFTSRKLYADYLRREGGGRPTTQETTSSTRERREADEFFKDF</sequence>
<dbReference type="CDD" id="cd00130">
    <property type="entry name" value="PAS"/>
    <property type="match status" value="1"/>
</dbReference>
<dbReference type="InterPro" id="IPR000014">
    <property type="entry name" value="PAS"/>
</dbReference>
<dbReference type="EMBL" id="ML993580">
    <property type="protein sequence ID" value="KAF2173240.1"/>
    <property type="molecule type" value="Genomic_DNA"/>
</dbReference>
<dbReference type="RefSeq" id="XP_033674129.1">
    <property type="nucleotide sequence ID" value="XM_033815319.1"/>
</dbReference>
<dbReference type="PANTHER" id="PTHR47429:SF9">
    <property type="entry name" value="PAS DOMAIN-CONTAINING PROTEIN"/>
    <property type="match status" value="1"/>
</dbReference>
<keyword evidence="3" id="KW-0157">Chromophore</keyword>
<reference evidence="6" key="1">
    <citation type="journal article" date="2020" name="Stud. Mycol.">
        <title>101 Dothideomycetes genomes: a test case for predicting lifestyles and emergence of pathogens.</title>
        <authorList>
            <person name="Haridas S."/>
            <person name="Albert R."/>
            <person name="Binder M."/>
            <person name="Bloem J."/>
            <person name="Labutti K."/>
            <person name="Salamov A."/>
            <person name="Andreopoulos B."/>
            <person name="Baker S."/>
            <person name="Barry K."/>
            <person name="Bills G."/>
            <person name="Bluhm B."/>
            <person name="Cannon C."/>
            <person name="Castanera R."/>
            <person name="Culley D."/>
            <person name="Daum C."/>
            <person name="Ezra D."/>
            <person name="Gonzalez J."/>
            <person name="Henrissat B."/>
            <person name="Kuo A."/>
            <person name="Liang C."/>
            <person name="Lipzen A."/>
            <person name="Lutzoni F."/>
            <person name="Magnuson J."/>
            <person name="Mondo S."/>
            <person name="Nolan M."/>
            <person name="Ohm R."/>
            <person name="Pangilinan J."/>
            <person name="Park H.-J."/>
            <person name="Ramirez L."/>
            <person name="Alfaro M."/>
            <person name="Sun H."/>
            <person name="Tritt A."/>
            <person name="Yoshinaga Y."/>
            <person name="Zwiers L.-H."/>
            <person name="Turgeon B."/>
            <person name="Goodwin S."/>
            <person name="Spatafora J."/>
            <person name="Crous P."/>
            <person name="Grigoriev I."/>
        </authorList>
    </citation>
    <scope>NUCLEOTIDE SEQUENCE</scope>
    <source>
        <strain evidence="6">ATCC 36951</strain>
    </source>
</reference>
<dbReference type="Proteomes" id="UP000799537">
    <property type="component" value="Unassembled WGS sequence"/>
</dbReference>
<dbReference type="InterPro" id="IPR035965">
    <property type="entry name" value="PAS-like_dom_sf"/>
</dbReference>
<dbReference type="AlphaFoldDB" id="A0A6A6D4F2"/>
<dbReference type="OrthoDB" id="447251at2759"/>
<dbReference type="InterPro" id="IPR000700">
    <property type="entry name" value="PAS-assoc_C"/>
</dbReference>
<keyword evidence="2" id="KW-0288">FMN</keyword>
<dbReference type="Gene3D" id="3.30.450.20">
    <property type="entry name" value="PAS domain"/>
    <property type="match status" value="1"/>
</dbReference>
<feature type="region of interest" description="Disordered" evidence="4">
    <location>
        <begin position="1"/>
        <end position="102"/>
    </location>
</feature>
<keyword evidence="1" id="KW-0285">Flavoprotein</keyword>
<dbReference type="PANTHER" id="PTHR47429">
    <property type="entry name" value="PROTEIN TWIN LOV 1"/>
    <property type="match status" value="1"/>
</dbReference>
<accession>A0A6A6D4F2</accession>
<dbReference type="NCBIfam" id="TIGR00229">
    <property type="entry name" value="sensory_box"/>
    <property type="match status" value="1"/>
</dbReference>
<evidence type="ECO:0000256" key="1">
    <source>
        <dbReference type="ARBA" id="ARBA00022630"/>
    </source>
</evidence>
<dbReference type="GO" id="GO:0005634">
    <property type="term" value="C:nucleus"/>
    <property type="evidence" value="ECO:0007669"/>
    <property type="project" value="TreeGrafter"/>
</dbReference>